<reference evidence="3" key="1">
    <citation type="submission" date="2022-11" db="EMBL/GenBank/DDBJ databases">
        <title>Lacrimispora xylanolytica sy1, complete genome.</title>
        <authorList>
            <person name="Choi S."/>
        </authorList>
    </citation>
    <scope>NUCLEOTIDE SEQUENCE</scope>
    <source>
        <strain evidence="3">Sy1</strain>
    </source>
</reference>
<dbReference type="EMBL" id="CP113524">
    <property type="protein sequence ID" value="WAJ24377.1"/>
    <property type="molecule type" value="Genomic_DNA"/>
</dbReference>
<gene>
    <name evidence="3" type="ORF">OW255_02310</name>
</gene>
<evidence type="ECO:0000313" key="4">
    <source>
        <dbReference type="Proteomes" id="UP001163115"/>
    </source>
</evidence>
<evidence type="ECO:0000256" key="2">
    <source>
        <dbReference type="SAM" id="SignalP"/>
    </source>
</evidence>
<evidence type="ECO:0000256" key="1">
    <source>
        <dbReference type="SAM" id="MobiDB-lite"/>
    </source>
</evidence>
<accession>A0ABY7AD27</accession>
<evidence type="ECO:0008006" key="5">
    <source>
        <dbReference type="Google" id="ProtNLM"/>
    </source>
</evidence>
<dbReference type="PROSITE" id="PS51257">
    <property type="entry name" value="PROKAR_LIPOPROTEIN"/>
    <property type="match status" value="1"/>
</dbReference>
<keyword evidence="2" id="KW-0732">Signal</keyword>
<organism evidence="3 4">
    <name type="scientific">Lacrimispora xylanolytica</name>
    <dbReference type="NCBI Taxonomy" id="29375"/>
    <lineage>
        <taxon>Bacteria</taxon>
        <taxon>Bacillati</taxon>
        <taxon>Bacillota</taxon>
        <taxon>Clostridia</taxon>
        <taxon>Lachnospirales</taxon>
        <taxon>Lachnospiraceae</taxon>
        <taxon>Lacrimispora</taxon>
    </lineage>
</organism>
<feature type="compositionally biased region" description="Basic and acidic residues" evidence="1">
    <location>
        <begin position="54"/>
        <end position="63"/>
    </location>
</feature>
<feature type="signal peptide" evidence="2">
    <location>
        <begin position="1"/>
        <end position="24"/>
    </location>
</feature>
<feature type="region of interest" description="Disordered" evidence="1">
    <location>
        <begin position="35"/>
        <end position="64"/>
    </location>
</feature>
<proteinExistence type="predicted"/>
<evidence type="ECO:0000313" key="3">
    <source>
        <dbReference type="EMBL" id="WAJ24377.1"/>
    </source>
</evidence>
<protein>
    <recommendedName>
        <fullName evidence="5">Lipoprotein</fullName>
    </recommendedName>
</protein>
<dbReference type="RefSeq" id="WP_268115498.1">
    <property type="nucleotide sequence ID" value="NZ_CP113524.1"/>
</dbReference>
<sequence>MKRKAVLLVTAVVSLCLISGCQKAQSEAVTEAAKSSSQGSIKIESTTQQNEESETQKESKDSSEAVLNVTLAEDRIVKDQTFPVDLNDWGNVTFVTYGPDPGADFEDVTFYLMKDKKVVYEFPFLGENNKTDEFGGLFDSVASVGFRDVNHDNLKDVIVIINYITGAGPQGMEPRPRVRIFLADGKKFILAKDLMQDITDHMEENNLTINNVYEYLKNK</sequence>
<keyword evidence="4" id="KW-1185">Reference proteome</keyword>
<feature type="chain" id="PRO_5045622647" description="Lipoprotein" evidence="2">
    <location>
        <begin position="25"/>
        <end position="219"/>
    </location>
</feature>
<name>A0ABY7AD27_9FIRM</name>
<dbReference type="Proteomes" id="UP001163115">
    <property type="component" value="Chromosome"/>
</dbReference>